<feature type="signal peptide" evidence="1">
    <location>
        <begin position="1"/>
        <end position="19"/>
    </location>
</feature>
<protein>
    <submittedName>
        <fullName evidence="2">Uncharacterized protein</fullName>
    </submittedName>
</protein>
<evidence type="ECO:0000313" key="3">
    <source>
        <dbReference type="Proteomes" id="UP000037069"/>
    </source>
</evidence>
<evidence type="ECO:0000313" key="2">
    <source>
        <dbReference type="EMBL" id="KNC29162.1"/>
    </source>
</evidence>
<feature type="chain" id="PRO_5005536171" evidence="1">
    <location>
        <begin position="20"/>
        <end position="76"/>
    </location>
</feature>
<comment type="caution">
    <text evidence="2">The sequence shown here is derived from an EMBL/GenBank/DDBJ whole genome shotgun (WGS) entry which is preliminary data.</text>
</comment>
<organism evidence="2 3">
    <name type="scientific">Lucilia cuprina</name>
    <name type="common">Green bottle fly</name>
    <name type="synonym">Australian sheep blowfly</name>
    <dbReference type="NCBI Taxonomy" id="7375"/>
    <lineage>
        <taxon>Eukaryota</taxon>
        <taxon>Metazoa</taxon>
        <taxon>Ecdysozoa</taxon>
        <taxon>Arthropoda</taxon>
        <taxon>Hexapoda</taxon>
        <taxon>Insecta</taxon>
        <taxon>Pterygota</taxon>
        <taxon>Neoptera</taxon>
        <taxon>Endopterygota</taxon>
        <taxon>Diptera</taxon>
        <taxon>Brachycera</taxon>
        <taxon>Muscomorpha</taxon>
        <taxon>Oestroidea</taxon>
        <taxon>Calliphoridae</taxon>
        <taxon>Luciliinae</taxon>
        <taxon>Lucilia</taxon>
    </lineage>
</organism>
<proteinExistence type="predicted"/>
<keyword evidence="1" id="KW-0732">Signal</keyword>
<gene>
    <name evidence="2" type="ORF">FF38_13633</name>
</gene>
<sequence length="76" mass="8042">MKLIKSILLVACIVATAMAAPDNYNAQGVLNTGHFSQGGKDIRQSSVNIVKTPARFLITALLSVIISSKTLQADTI</sequence>
<name>A0A0L0CA80_LUCCU</name>
<keyword evidence="3" id="KW-1185">Reference proteome</keyword>
<dbReference type="Proteomes" id="UP000037069">
    <property type="component" value="Unassembled WGS sequence"/>
</dbReference>
<accession>A0A0L0CA80</accession>
<dbReference type="AlphaFoldDB" id="A0A0L0CA80"/>
<reference evidence="2 3" key="1">
    <citation type="journal article" date="2015" name="Nat. Commun.">
        <title>Lucilia cuprina genome unlocks parasitic fly biology to underpin future interventions.</title>
        <authorList>
            <person name="Anstead C.A."/>
            <person name="Korhonen P.K."/>
            <person name="Young N.D."/>
            <person name="Hall R.S."/>
            <person name="Jex A.R."/>
            <person name="Murali S.C."/>
            <person name="Hughes D.S."/>
            <person name="Lee S.F."/>
            <person name="Perry T."/>
            <person name="Stroehlein A.J."/>
            <person name="Ansell B.R."/>
            <person name="Breugelmans B."/>
            <person name="Hofmann A."/>
            <person name="Qu J."/>
            <person name="Dugan S."/>
            <person name="Lee S.L."/>
            <person name="Chao H."/>
            <person name="Dinh H."/>
            <person name="Han Y."/>
            <person name="Doddapaneni H.V."/>
            <person name="Worley K.C."/>
            <person name="Muzny D.M."/>
            <person name="Ioannidis P."/>
            <person name="Waterhouse R.M."/>
            <person name="Zdobnov E.M."/>
            <person name="James P.J."/>
            <person name="Bagnall N.H."/>
            <person name="Kotze A.C."/>
            <person name="Gibbs R.A."/>
            <person name="Richards S."/>
            <person name="Batterham P."/>
            <person name="Gasser R.B."/>
        </authorList>
    </citation>
    <scope>NUCLEOTIDE SEQUENCE [LARGE SCALE GENOMIC DNA]</scope>
    <source>
        <strain evidence="2 3">LS</strain>
        <tissue evidence="2">Full body</tissue>
    </source>
</reference>
<dbReference type="EMBL" id="JRES01000685">
    <property type="protein sequence ID" value="KNC29162.1"/>
    <property type="molecule type" value="Genomic_DNA"/>
</dbReference>
<evidence type="ECO:0000256" key="1">
    <source>
        <dbReference type="SAM" id="SignalP"/>
    </source>
</evidence>